<protein>
    <submittedName>
        <fullName evidence="1">Uncharacterized protein</fullName>
    </submittedName>
</protein>
<dbReference type="Proteomes" id="UP001163324">
    <property type="component" value="Chromosome 6"/>
</dbReference>
<proteinExistence type="predicted"/>
<gene>
    <name evidence="1" type="ORF">N3K66_006361</name>
</gene>
<comment type="caution">
    <text evidence="1">The sequence shown here is derived from an EMBL/GenBank/DDBJ whole genome shotgun (WGS) entry which is preliminary data.</text>
</comment>
<evidence type="ECO:0000313" key="2">
    <source>
        <dbReference type="Proteomes" id="UP001163324"/>
    </source>
</evidence>
<organism evidence="1 2">
    <name type="scientific">Trichothecium roseum</name>
    <dbReference type="NCBI Taxonomy" id="47278"/>
    <lineage>
        <taxon>Eukaryota</taxon>
        <taxon>Fungi</taxon>
        <taxon>Dikarya</taxon>
        <taxon>Ascomycota</taxon>
        <taxon>Pezizomycotina</taxon>
        <taxon>Sordariomycetes</taxon>
        <taxon>Hypocreomycetidae</taxon>
        <taxon>Hypocreales</taxon>
        <taxon>Hypocreales incertae sedis</taxon>
        <taxon>Trichothecium</taxon>
    </lineage>
</organism>
<dbReference type="EMBL" id="CM047945">
    <property type="protein sequence ID" value="KAI9898001.1"/>
    <property type="molecule type" value="Genomic_DNA"/>
</dbReference>
<accession>A0ACC0UV61</accession>
<reference evidence="1" key="1">
    <citation type="submission" date="2022-10" db="EMBL/GenBank/DDBJ databases">
        <title>Complete Genome of Trichothecium roseum strain YXFP-22015, a Plant Pathogen Isolated from Citrus.</title>
        <authorList>
            <person name="Wang Y."/>
            <person name="Zhu L."/>
        </authorList>
    </citation>
    <scope>NUCLEOTIDE SEQUENCE</scope>
    <source>
        <strain evidence="1">YXFP-22015</strain>
    </source>
</reference>
<keyword evidence="2" id="KW-1185">Reference proteome</keyword>
<sequence>MSPSKYETTFRYADDEGSKYIGRTIHVKLSGLRGTLLRIKQRDLHSSFSLHAVLRLTLSGLTPPADVDPSSPEFKQAALPLVQKDTQSKVQDRLAEDEAEAPSQQDGGEPVWVRYRPGPRNVRDSIAFLAFGQMYEMEDDEKHWDLHITPVSVDEEISRMASYSPCDSFATQGAYMFRIGWTTKSQADFEALLVERLGSRGQTEAEYKEFFDIVGRSVLSRNALDADWLSVITGDSPTAKRTAGYGPPAAVASTWAARLSLVRSRLGGADEVRALDGTLAGIHEHVREREAEYVESLADDLINPRPRPGVDKGYNPLGSLHDRDAMALRVVTGCYSMGSGFGVA</sequence>
<name>A0ACC0UV61_9HYPO</name>
<evidence type="ECO:0000313" key="1">
    <source>
        <dbReference type="EMBL" id="KAI9898001.1"/>
    </source>
</evidence>